<feature type="transmembrane region" description="Helical" evidence="6">
    <location>
        <begin position="236"/>
        <end position="257"/>
    </location>
</feature>
<comment type="caution">
    <text evidence="8">The sequence shown here is derived from an EMBL/GenBank/DDBJ whole genome shotgun (WGS) entry which is preliminary data.</text>
</comment>
<accession>A0A813FV89</accession>
<evidence type="ECO:0000259" key="7">
    <source>
        <dbReference type="Pfam" id="PF00520"/>
    </source>
</evidence>
<evidence type="ECO:0000256" key="5">
    <source>
        <dbReference type="SAM" id="MobiDB-lite"/>
    </source>
</evidence>
<name>A0A813FV89_POLGL</name>
<evidence type="ECO:0000256" key="4">
    <source>
        <dbReference type="ARBA" id="ARBA00023136"/>
    </source>
</evidence>
<gene>
    <name evidence="8" type="ORF">PGLA1383_LOCUS35157</name>
</gene>
<feature type="compositionally biased region" description="Low complexity" evidence="5">
    <location>
        <begin position="383"/>
        <end position="395"/>
    </location>
</feature>
<evidence type="ECO:0000313" key="8">
    <source>
        <dbReference type="EMBL" id="CAE8617496.1"/>
    </source>
</evidence>
<keyword evidence="2 6" id="KW-0812">Transmembrane</keyword>
<evidence type="ECO:0000256" key="2">
    <source>
        <dbReference type="ARBA" id="ARBA00022692"/>
    </source>
</evidence>
<feature type="region of interest" description="Disordered" evidence="5">
    <location>
        <begin position="354"/>
        <end position="395"/>
    </location>
</feature>
<feature type="transmembrane region" description="Helical" evidence="6">
    <location>
        <begin position="21"/>
        <end position="42"/>
    </location>
</feature>
<dbReference type="GO" id="GO:0016020">
    <property type="term" value="C:membrane"/>
    <property type="evidence" value="ECO:0007669"/>
    <property type="project" value="UniProtKB-SubCell"/>
</dbReference>
<feature type="transmembrane region" description="Helical" evidence="6">
    <location>
        <begin position="263"/>
        <end position="282"/>
    </location>
</feature>
<dbReference type="Gene3D" id="1.10.287.70">
    <property type="match status" value="1"/>
</dbReference>
<comment type="subcellular location">
    <subcellularLocation>
        <location evidence="1">Membrane</location>
        <topology evidence="1">Multi-pass membrane protein</topology>
    </subcellularLocation>
</comment>
<evidence type="ECO:0000256" key="1">
    <source>
        <dbReference type="ARBA" id="ARBA00004141"/>
    </source>
</evidence>
<keyword evidence="9" id="KW-1185">Reference proteome</keyword>
<feature type="domain" description="Ion transport" evidence="7">
    <location>
        <begin position="13"/>
        <end position="195"/>
    </location>
</feature>
<dbReference type="InterPro" id="IPR005821">
    <property type="entry name" value="Ion_trans_dom"/>
</dbReference>
<feature type="compositionally biased region" description="Basic and acidic residues" evidence="5">
    <location>
        <begin position="355"/>
        <end position="364"/>
    </location>
</feature>
<keyword evidence="4 6" id="KW-0472">Membrane</keyword>
<evidence type="ECO:0000256" key="3">
    <source>
        <dbReference type="ARBA" id="ARBA00022989"/>
    </source>
</evidence>
<feature type="transmembrane region" description="Helical" evidence="6">
    <location>
        <begin position="54"/>
        <end position="73"/>
    </location>
</feature>
<evidence type="ECO:0000313" key="9">
    <source>
        <dbReference type="Proteomes" id="UP000654075"/>
    </source>
</evidence>
<feature type="transmembrane region" description="Helical" evidence="6">
    <location>
        <begin position="93"/>
        <end position="114"/>
    </location>
</feature>
<dbReference type="EMBL" id="CAJNNV010026178">
    <property type="protein sequence ID" value="CAE8617496.1"/>
    <property type="molecule type" value="Genomic_DNA"/>
</dbReference>
<dbReference type="Proteomes" id="UP000654075">
    <property type="component" value="Unassembled WGS sequence"/>
</dbReference>
<feature type="transmembrane region" description="Helical" evidence="6">
    <location>
        <begin position="159"/>
        <end position="181"/>
    </location>
</feature>
<dbReference type="AlphaFoldDB" id="A0A813FV89"/>
<proteinExistence type="predicted"/>
<sequence length="395" mass="43972">AAQIYGFVFTLRSPTSYYGNVWNYLDQMFIALLNVVVLRALFSGDYRLDYWPELFAVVVLGRWIQLLFTLRAFRLGNVGVKGIIPILYSVKKIGGMMIICGFVFAGFLHAFLALDHGVSGTPWSTVVATMKLLFTVDGEGIEHVLKLGGRGGPDGDGDYLTAAFFMVAVIIFCISLLNLFIAVHSKAYAEAHERSMALFLQERAAICLHCMMQPKMMPLQMLSHVPVFKKCCTSRYATESTAVLAVLCAGLWAYLITVDSCPPVIPALLLLAAVLMTNCLLLRRPWSKDEEDKSYLWWCAPTHMGNLDQDMDVSINGPLEAIAERLVRIEMAMKEQSQTLQTLAQHQAHLQELLPEDRRAERFGKQGSRGQLRRGVTRMTPVKSEGSHSSSKPSG</sequence>
<dbReference type="GO" id="GO:0005216">
    <property type="term" value="F:monoatomic ion channel activity"/>
    <property type="evidence" value="ECO:0007669"/>
    <property type="project" value="InterPro"/>
</dbReference>
<organism evidence="8 9">
    <name type="scientific">Polarella glacialis</name>
    <name type="common">Dinoflagellate</name>
    <dbReference type="NCBI Taxonomy" id="89957"/>
    <lineage>
        <taxon>Eukaryota</taxon>
        <taxon>Sar</taxon>
        <taxon>Alveolata</taxon>
        <taxon>Dinophyceae</taxon>
        <taxon>Suessiales</taxon>
        <taxon>Suessiaceae</taxon>
        <taxon>Polarella</taxon>
    </lineage>
</organism>
<protein>
    <recommendedName>
        <fullName evidence="7">Ion transport domain-containing protein</fullName>
    </recommendedName>
</protein>
<dbReference type="Pfam" id="PF00520">
    <property type="entry name" value="Ion_trans"/>
    <property type="match status" value="1"/>
</dbReference>
<evidence type="ECO:0000256" key="6">
    <source>
        <dbReference type="SAM" id="Phobius"/>
    </source>
</evidence>
<reference evidence="8" key="1">
    <citation type="submission" date="2021-02" db="EMBL/GenBank/DDBJ databases">
        <authorList>
            <person name="Dougan E. K."/>
            <person name="Rhodes N."/>
            <person name="Thang M."/>
            <person name="Chan C."/>
        </authorList>
    </citation>
    <scope>NUCLEOTIDE SEQUENCE</scope>
</reference>
<feature type="non-terminal residue" evidence="8">
    <location>
        <position position="395"/>
    </location>
</feature>
<keyword evidence="3 6" id="KW-1133">Transmembrane helix</keyword>
<dbReference type="OrthoDB" id="539213at2759"/>